<reference evidence="3 4" key="1">
    <citation type="journal article" date="2011" name="PLoS Genet.">
        <title>Comparative genomic analysis of human fungal pathogens causing paracoccidioidomycosis.</title>
        <authorList>
            <person name="Desjardins C.A."/>
            <person name="Champion M.D."/>
            <person name="Holder J.W."/>
            <person name="Muszewska A."/>
            <person name="Goldberg J."/>
            <person name="Bailao A.M."/>
            <person name="Brigido M.M."/>
            <person name="Ferreira M.E."/>
            <person name="Garcia A.M."/>
            <person name="Grynberg M."/>
            <person name="Gujja S."/>
            <person name="Heiman D.I."/>
            <person name="Henn M.R."/>
            <person name="Kodira C.D."/>
            <person name="Leon-Narvaez H."/>
            <person name="Longo L.V."/>
            <person name="Ma L.J."/>
            <person name="Malavazi I."/>
            <person name="Matsuo A.L."/>
            <person name="Morais F.V."/>
            <person name="Pereira M."/>
            <person name="Rodriguez-Brito S."/>
            <person name="Sakthikumar S."/>
            <person name="Salem-Izacc S.M."/>
            <person name="Sykes S.M."/>
            <person name="Teixeira M.M."/>
            <person name="Vallejo M.C."/>
            <person name="Walter M.E."/>
            <person name="Yandava C."/>
            <person name="Young S."/>
            <person name="Zeng Q."/>
            <person name="Zucker J."/>
            <person name="Felipe M.S."/>
            <person name="Goldman G.H."/>
            <person name="Haas B.J."/>
            <person name="McEwen J.G."/>
            <person name="Nino-Vega G."/>
            <person name="Puccia R."/>
            <person name="San-Blas G."/>
            <person name="Soares C.M."/>
            <person name="Birren B.W."/>
            <person name="Cuomo C.A."/>
        </authorList>
    </citation>
    <scope>NUCLEOTIDE SEQUENCE [LARGE SCALE GENOMIC DNA]</scope>
    <source>
        <strain evidence="4">ATCC MYA-826 / Pb01</strain>
    </source>
</reference>
<evidence type="ECO:0000313" key="3">
    <source>
        <dbReference type="EMBL" id="KGQ01147.1"/>
    </source>
</evidence>
<dbReference type="VEuPathDB" id="FungiDB:PAAG_12185"/>
<dbReference type="KEGG" id="pbl:PAAG_12185"/>
<dbReference type="AlphaFoldDB" id="A0A0A2V476"/>
<dbReference type="HOGENOM" id="CLU_1586998_0_0_1"/>
<dbReference type="RefSeq" id="XP_015702697.1">
    <property type="nucleotide sequence ID" value="XM_015847706.1"/>
</dbReference>
<feature type="domain" description="Protein kinase" evidence="2">
    <location>
        <begin position="1"/>
        <end position="86"/>
    </location>
</feature>
<sequence>MAPELLKNTRRYTNKVGMWAVGLIGVQLLTAWEPNSFGTWHSVILHHVEEAPEEFCPLLKGLLHKAPRKRWSADKCLRWLWRHIQAEYSQNPSVSTTRARGVLISKDYSEGSTIRDMLTPSEAASIPNTSLPDDEEYFDDQHKTDESMNGSDAKGDDWREGSPTSEDE</sequence>
<gene>
    <name evidence="3" type="ORF">PAAG_12185</name>
</gene>
<dbReference type="Proteomes" id="UP000002059">
    <property type="component" value="Partially assembled WGS sequence"/>
</dbReference>
<keyword evidence="4" id="KW-1185">Reference proteome</keyword>
<accession>A0A0A2V476</accession>
<organism evidence="3 4">
    <name type="scientific">Paracoccidioides lutzii (strain ATCC MYA-826 / Pb01)</name>
    <name type="common">Paracoccidioides brasiliensis</name>
    <dbReference type="NCBI Taxonomy" id="502779"/>
    <lineage>
        <taxon>Eukaryota</taxon>
        <taxon>Fungi</taxon>
        <taxon>Dikarya</taxon>
        <taxon>Ascomycota</taxon>
        <taxon>Pezizomycotina</taxon>
        <taxon>Eurotiomycetes</taxon>
        <taxon>Eurotiomycetidae</taxon>
        <taxon>Onygenales</taxon>
        <taxon>Ajellomycetaceae</taxon>
        <taxon>Paracoccidioides</taxon>
    </lineage>
</organism>
<dbReference type="GO" id="GO:0005524">
    <property type="term" value="F:ATP binding"/>
    <property type="evidence" value="ECO:0007669"/>
    <property type="project" value="InterPro"/>
</dbReference>
<dbReference type="OrthoDB" id="5089838at2759"/>
<dbReference type="SUPFAM" id="SSF56112">
    <property type="entry name" value="Protein kinase-like (PK-like)"/>
    <property type="match status" value="1"/>
</dbReference>
<evidence type="ECO:0000313" key="4">
    <source>
        <dbReference type="Proteomes" id="UP000002059"/>
    </source>
</evidence>
<dbReference type="Gene3D" id="1.10.510.10">
    <property type="entry name" value="Transferase(Phosphotransferase) domain 1"/>
    <property type="match status" value="1"/>
</dbReference>
<evidence type="ECO:0000259" key="2">
    <source>
        <dbReference type="PROSITE" id="PS50011"/>
    </source>
</evidence>
<dbReference type="GeneID" id="26970922"/>
<dbReference type="GO" id="GO:0004672">
    <property type="term" value="F:protein kinase activity"/>
    <property type="evidence" value="ECO:0007669"/>
    <property type="project" value="InterPro"/>
</dbReference>
<proteinExistence type="predicted"/>
<feature type="region of interest" description="Disordered" evidence="1">
    <location>
        <begin position="114"/>
        <end position="168"/>
    </location>
</feature>
<evidence type="ECO:0000256" key="1">
    <source>
        <dbReference type="SAM" id="MobiDB-lite"/>
    </source>
</evidence>
<name>A0A0A2V476_PARBA</name>
<dbReference type="InterPro" id="IPR000719">
    <property type="entry name" value="Prot_kinase_dom"/>
</dbReference>
<dbReference type="OMA" id="PDDEEYF"/>
<dbReference type="EMBL" id="KN294008">
    <property type="protein sequence ID" value="KGQ01147.1"/>
    <property type="molecule type" value="Genomic_DNA"/>
</dbReference>
<dbReference type="InterPro" id="IPR011009">
    <property type="entry name" value="Kinase-like_dom_sf"/>
</dbReference>
<protein>
    <recommendedName>
        <fullName evidence="2">Protein kinase domain-containing protein</fullName>
    </recommendedName>
</protein>
<dbReference type="STRING" id="502779.A0A0A2V476"/>
<dbReference type="PROSITE" id="PS50011">
    <property type="entry name" value="PROTEIN_KINASE_DOM"/>
    <property type="match status" value="1"/>
</dbReference>